<protein>
    <submittedName>
        <fullName evidence="2">HET-domain-containing protein</fullName>
    </submittedName>
</protein>
<sequence>MRLLNAKTYRLKTQLGRDKPAYAILSHTWEEDEVLYKDLKSASETDWGAKKGFSKIKHACDQALKDGYDFIWIDTCCINKDSSAGLSEAINSMFTWYQEASICYAYLSDAQHGSTELLIHCHWFGRGWTLQEMIAPDHVHFYDNNWIYLGSRTSLALDLKEATGIDETILVRGHLDQKSLSTYFVHEGLDTTSRVCKYCGSTIKEDVHIILSRVSIARRMKWASKRATTRVEDVAYCLMGLFDVNMPLLYGEGEKAFFRLQEQILKSSRDHSILAFRADPSKRPTGRYDSAILAPHPSYFRDDIQREWMHAGGNARLILSEGELMMDMLICPLLSGSSSLNLFRGKHIGILDCMIGNDYLSRPAILLEAIDKSARRFRRCPREPLLLQLKATESSDCILLNQYTDRDPVEKVQYDARKIRRLGITISFDKVPDRDGPGLGLPLRLNSFSADSPRYFTMGIASPAFIADYIPNIKYNHVGIISFYSYKFEHFFIAWGRLSNSGADIIWCRIWTLSQILRENLLDLDWTPQDKEVVEEIVRSVELRRPGSLLLQPHRADMCDTDDVFIGTANTVRLRVTVKISKATFINRSVYQMNVRAGIAALKASLKHSKNLILVI</sequence>
<evidence type="ECO:0000313" key="3">
    <source>
        <dbReference type="Proteomes" id="UP000800039"/>
    </source>
</evidence>
<reference evidence="2" key="1">
    <citation type="submission" date="2020-01" db="EMBL/GenBank/DDBJ databases">
        <authorList>
            <consortium name="DOE Joint Genome Institute"/>
            <person name="Haridas S."/>
            <person name="Albert R."/>
            <person name="Binder M."/>
            <person name="Bloem J."/>
            <person name="Labutti K."/>
            <person name="Salamov A."/>
            <person name="Andreopoulos B."/>
            <person name="Baker S.E."/>
            <person name="Barry K."/>
            <person name="Bills G."/>
            <person name="Bluhm B.H."/>
            <person name="Cannon C."/>
            <person name="Castanera R."/>
            <person name="Culley D.E."/>
            <person name="Daum C."/>
            <person name="Ezra D."/>
            <person name="Gonzalez J.B."/>
            <person name="Henrissat B."/>
            <person name="Kuo A."/>
            <person name="Liang C."/>
            <person name="Lipzen A."/>
            <person name="Lutzoni F."/>
            <person name="Magnuson J."/>
            <person name="Mondo S."/>
            <person name="Nolan M."/>
            <person name="Ohm R."/>
            <person name="Pangilinan J."/>
            <person name="Park H.-J."/>
            <person name="Ramirez L."/>
            <person name="Alfaro M."/>
            <person name="Sun H."/>
            <person name="Tritt A."/>
            <person name="Yoshinaga Y."/>
            <person name="Zwiers L.-H."/>
            <person name="Turgeon B.G."/>
            <person name="Goodwin S.B."/>
            <person name="Spatafora J.W."/>
            <person name="Crous P.W."/>
            <person name="Grigoriev I.V."/>
        </authorList>
    </citation>
    <scope>NUCLEOTIDE SEQUENCE</scope>
    <source>
        <strain evidence="2">CBS 394.84</strain>
    </source>
</reference>
<dbReference type="AlphaFoldDB" id="A0A9P4LEC7"/>
<dbReference type="RefSeq" id="XP_040793805.1">
    <property type="nucleotide sequence ID" value="XM_040935420.1"/>
</dbReference>
<dbReference type="InterPro" id="IPR010730">
    <property type="entry name" value="HET"/>
</dbReference>
<evidence type="ECO:0000259" key="1">
    <source>
        <dbReference type="Pfam" id="PF06985"/>
    </source>
</evidence>
<evidence type="ECO:0000313" key="2">
    <source>
        <dbReference type="EMBL" id="KAF1851242.1"/>
    </source>
</evidence>
<name>A0A9P4LEC7_9PLEO</name>
<accession>A0A9P4LEC7</accession>
<keyword evidence="3" id="KW-1185">Reference proteome</keyword>
<proteinExistence type="predicted"/>
<dbReference type="Pfam" id="PF06985">
    <property type="entry name" value="HET"/>
    <property type="match status" value="1"/>
</dbReference>
<dbReference type="Proteomes" id="UP000800039">
    <property type="component" value="Unassembled WGS sequence"/>
</dbReference>
<comment type="caution">
    <text evidence="2">The sequence shown here is derived from an EMBL/GenBank/DDBJ whole genome shotgun (WGS) entry which is preliminary data.</text>
</comment>
<feature type="domain" description="Heterokaryon incompatibility" evidence="1">
    <location>
        <begin position="22"/>
        <end position="114"/>
    </location>
</feature>
<dbReference type="OrthoDB" id="20872at2759"/>
<dbReference type="PANTHER" id="PTHR10622">
    <property type="entry name" value="HET DOMAIN-CONTAINING PROTEIN"/>
    <property type="match status" value="1"/>
</dbReference>
<gene>
    <name evidence="2" type="ORF">K460DRAFT_382717</name>
</gene>
<dbReference type="GeneID" id="63852671"/>
<dbReference type="EMBL" id="ML976614">
    <property type="protein sequence ID" value="KAF1851242.1"/>
    <property type="molecule type" value="Genomic_DNA"/>
</dbReference>
<dbReference type="PANTHER" id="PTHR10622:SF10">
    <property type="entry name" value="HET DOMAIN-CONTAINING PROTEIN"/>
    <property type="match status" value="1"/>
</dbReference>
<organism evidence="2 3">
    <name type="scientific">Cucurbitaria berberidis CBS 394.84</name>
    <dbReference type="NCBI Taxonomy" id="1168544"/>
    <lineage>
        <taxon>Eukaryota</taxon>
        <taxon>Fungi</taxon>
        <taxon>Dikarya</taxon>
        <taxon>Ascomycota</taxon>
        <taxon>Pezizomycotina</taxon>
        <taxon>Dothideomycetes</taxon>
        <taxon>Pleosporomycetidae</taxon>
        <taxon>Pleosporales</taxon>
        <taxon>Pleosporineae</taxon>
        <taxon>Cucurbitariaceae</taxon>
        <taxon>Cucurbitaria</taxon>
    </lineage>
</organism>